<gene>
    <name evidence="1" type="ORF">BT96DRAFT_1005702</name>
</gene>
<dbReference type="AlphaFoldDB" id="A0A6A4GM82"/>
<accession>A0A6A4GM82</accession>
<name>A0A6A4GM82_9AGAR</name>
<dbReference type="EMBL" id="ML769845">
    <property type="protein sequence ID" value="KAE9386821.1"/>
    <property type="molecule type" value="Genomic_DNA"/>
</dbReference>
<proteinExistence type="predicted"/>
<dbReference type="Proteomes" id="UP000799118">
    <property type="component" value="Unassembled WGS sequence"/>
</dbReference>
<organism evidence="1 2">
    <name type="scientific">Gymnopus androsaceus JB14</name>
    <dbReference type="NCBI Taxonomy" id="1447944"/>
    <lineage>
        <taxon>Eukaryota</taxon>
        <taxon>Fungi</taxon>
        <taxon>Dikarya</taxon>
        <taxon>Basidiomycota</taxon>
        <taxon>Agaricomycotina</taxon>
        <taxon>Agaricomycetes</taxon>
        <taxon>Agaricomycetidae</taxon>
        <taxon>Agaricales</taxon>
        <taxon>Marasmiineae</taxon>
        <taxon>Omphalotaceae</taxon>
        <taxon>Gymnopus</taxon>
    </lineage>
</organism>
<protein>
    <submittedName>
        <fullName evidence="1">Uncharacterized protein</fullName>
    </submittedName>
</protein>
<evidence type="ECO:0000313" key="2">
    <source>
        <dbReference type="Proteomes" id="UP000799118"/>
    </source>
</evidence>
<evidence type="ECO:0000313" key="1">
    <source>
        <dbReference type="EMBL" id="KAE9386821.1"/>
    </source>
</evidence>
<sequence length="137" mass="14937">MSTDIQLSKYLPPQGAETLPEYQVLQTHLPTASEILSAICALGGFRPFDLHPGHGPILPIAGVEIVNRSRRTIDDCNGHVYVSKTSLRVHQSSAHPHVEAKKRSSAVKLSKIDLFFEAAEACDLSLLPVQGELSQEL</sequence>
<reference evidence="1" key="1">
    <citation type="journal article" date="2019" name="Environ. Microbiol.">
        <title>Fungal ecological strategies reflected in gene transcription - a case study of two litter decomposers.</title>
        <authorList>
            <person name="Barbi F."/>
            <person name="Kohler A."/>
            <person name="Barry K."/>
            <person name="Baskaran P."/>
            <person name="Daum C."/>
            <person name="Fauchery L."/>
            <person name="Ihrmark K."/>
            <person name="Kuo A."/>
            <person name="LaButti K."/>
            <person name="Lipzen A."/>
            <person name="Morin E."/>
            <person name="Grigoriev I.V."/>
            <person name="Henrissat B."/>
            <person name="Lindahl B."/>
            <person name="Martin F."/>
        </authorList>
    </citation>
    <scope>NUCLEOTIDE SEQUENCE</scope>
    <source>
        <strain evidence="1">JB14</strain>
    </source>
</reference>
<keyword evidence="2" id="KW-1185">Reference proteome</keyword>